<dbReference type="PANTHER" id="PTHR38455:SF1">
    <property type="entry name" value="DUF951 DOMAIN-CONTAINING PROTEIN"/>
    <property type="match status" value="1"/>
</dbReference>
<protein>
    <submittedName>
        <fullName evidence="1">DUF951 domain-containing protein</fullName>
    </submittedName>
</protein>
<dbReference type="PANTHER" id="PTHR38455">
    <property type="entry name" value="HYPOTHETICAL CYTOSOLIC PROTEIN"/>
    <property type="match status" value="1"/>
</dbReference>
<accession>A0ABZ2JCW8</accession>
<evidence type="ECO:0000313" key="1">
    <source>
        <dbReference type="EMBL" id="WWX26250.1"/>
    </source>
</evidence>
<dbReference type="Pfam" id="PF06107">
    <property type="entry name" value="DUF951"/>
    <property type="match status" value="1"/>
</dbReference>
<sequence length="71" mass="8441">MTEREIVEFRLNDVLRMRKPHACGGYEWTVYRLGADIGIVCDCCRRRLLLPRTDLEKRLKTFISRGQENLE</sequence>
<dbReference type="InterPro" id="IPR009296">
    <property type="entry name" value="DUF951"/>
</dbReference>
<organism evidence="1 2">
    <name type="scientific">Candidatus Dehalogenimonas loeffleri</name>
    <dbReference type="NCBI Taxonomy" id="3127115"/>
    <lineage>
        <taxon>Bacteria</taxon>
        <taxon>Bacillati</taxon>
        <taxon>Chloroflexota</taxon>
        <taxon>Dehalococcoidia</taxon>
        <taxon>Dehalococcoidales</taxon>
        <taxon>Dehalococcoidaceae</taxon>
        <taxon>Dehalogenimonas</taxon>
    </lineage>
</organism>
<dbReference type="Proteomes" id="UP001375370">
    <property type="component" value="Chromosome"/>
</dbReference>
<name>A0ABZ2JCW8_9CHLR</name>
<evidence type="ECO:0000313" key="2">
    <source>
        <dbReference type="Proteomes" id="UP001375370"/>
    </source>
</evidence>
<proteinExistence type="predicted"/>
<dbReference type="RefSeq" id="WP_338739230.1">
    <property type="nucleotide sequence ID" value="NZ_CP146612.1"/>
</dbReference>
<dbReference type="EMBL" id="CP146612">
    <property type="protein sequence ID" value="WWX26250.1"/>
    <property type="molecule type" value="Genomic_DNA"/>
</dbReference>
<reference evidence="1 2" key="1">
    <citation type="submission" date="2024-03" db="EMBL/GenBank/DDBJ databases">
        <title>A Dehalogenimonas Isolated from Estuarine Sediments Dihaloeliminates Chlorinated Alkanes.</title>
        <authorList>
            <person name="Yang Y."/>
            <person name="Wang H."/>
        </authorList>
    </citation>
    <scope>NUCLEOTIDE SEQUENCE [LARGE SCALE GENOMIC DNA]</scope>
    <source>
        <strain evidence="1 2">W</strain>
    </source>
</reference>
<gene>
    <name evidence="1" type="ORF">V8247_04575</name>
</gene>
<keyword evidence="2" id="KW-1185">Reference proteome</keyword>
<dbReference type="PIRSF" id="PIRSF037263">
    <property type="entry name" value="DUF951_bac"/>
    <property type="match status" value="1"/>
</dbReference>